<gene>
    <name evidence="1" type="ORF">SLEP1_g36690</name>
</gene>
<accession>A0AAV5KSK1</accession>
<evidence type="ECO:0000313" key="2">
    <source>
        <dbReference type="Proteomes" id="UP001054252"/>
    </source>
</evidence>
<dbReference type="Proteomes" id="UP001054252">
    <property type="component" value="Unassembled WGS sequence"/>
</dbReference>
<protein>
    <submittedName>
        <fullName evidence="1">Uncharacterized protein</fullName>
    </submittedName>
</protein>
<reference evidence="1 2" key="1">
    <citation type="journal article" date="2021" name="Commun. Biol.">
        <title>The genome of Shorea leprosula (Dipterocarpaceae) highlights the ecological relevance of drought in aseasonal tropical rainforests.</title>
        <authorList>
            <person name="Ng K.K.S."/>
            <person name="Kobayashi M.J."/>
            <person name="Fawcett J.A."/>
            <person name="Hatakeyama M."/>
            <person name="Paape T."/>
            <person name="Ng C.H."/>
            <person name="Ang C.C."/>
            <person name="Tnah L.H."/>
            <person name="Lee C.T."/>
            <person name="Nishiyama T."/>
            <person name="Sese J."/>
            <person name="O'Brien M.J."/>
            <person name="Copetti D."/>
            <person name="Mohd Noor M.I."/>
            <person name="Ong R.C."/>
            <person name="Putra M."/>
            <person name="Sireger I.Z."/>
            <person name="Indrioko S."/>
            <person name="Kosugi Y."/>
            <person name="Izuno A."/>
            <person name="Isagi Y."/>
            <person name="Lee S.L."/>
            <person name="Shimizu K.K."/>
        </authorList>
    </citation>
    <scope>NUCLEOTIDE SEQUENCE [LARGE SCALE GENOMIC DNA]</scope>
    <source>
        <strain evidence="1">214</strain>
    </source>
</reference>
<dbReference type="EMBL" id="BPVZ01000076">
    <property type="protein sequence ID" value="GKV27524.1"/>
    <property type="molecule type" value="Genomic_DNA"/>
</dbReference>
<proteinExistence type="predicted"/>
<dbReference type="AlphaFoldDB" id="A0AAV5KSK1"/>
<comment type="caution">
    <text evidence="1">The sequence shown here is derived from an EMBL/GenBank/DDBJ whole genome shotgun (WGS) entry which is preliminary data.</text>
</comment>
<evidence type="ECO:0000313" key="1">
    <source>
        <dbReference type="EMBL" id="GKV27524.1"/>
    </source>
</evidence>
<name>A0AAV5KSK1_9ROSI</name>
<sequence length="70" mass="8299">MNLSILLVCKPSNEEINRMTDEWWQMLFKSQENNKLERVGANISLHQNHLDKLEPRGKSDYHWSSLGLQF</sequence>
<organism evidence="1 2">
    <name type="scientific">Rubroshorea leprosula</name>
    <dbReference type="NCBI Taxonomy" id="152421"/>
    <lineage>
        <taxon>Eukaryota</taxon>
        <taxon>Viridiplantae</taxon>
        <taxon>Streptophyta</taxon>
        <taxon>Embryophyta</taxon>
        <taxon>Tracheophyta</taxon>
        <taxon>Spermatophyta</taxon>
        <taxon>Magnoliopsida</taxon>
        <taxon>eudicotyledons</taxon>
        <taxon>Gunneridae</taxon>
        <taxon>Pentapetalae</taxon>
        <taxon>rosids</taxon>
        <taxon>malvids</taxon>
        <taxon>Malvales</taxon>
        <taxon>Dipterocarpaceae</taxon>
        <taxon>Rubroshorea</taxon>
    </lineage>
</organism>
<keyword evidence="2" id="KW-1185">Reference proteome</keyword>